<comment type="caution">
    <text evidence="1">The sequence shown here is derived from an EMBL/GenBank/DDBJ whole genome shotgun (WGS) entry which is preliminary data.</text>
</comment>
<evidence type="ECO:0000313" key="1">
    <source>
        <dbReference type="EMBL" id="KAK4874904.1"/>
    </source>
</evidence>
<dbReference type="Proteomes" id="UP001353858">
    <property type="component" value="Unassembled WGS sequence"/>
</dbReference>
<evidence type="ECO:0000313" key="2">
    <source>
        <dbReference type="Proteomes" id="UP001353858"/>
    </source>
</evidence>
<sequence length="385" mass="43916">MCAQLQNNSINSDASFFLVEIVPIENTASNYSLRHVFIAISNSCSLILNSNDMKRILSEDLGIADTNLRQPLLNVLEATVMHYLKIWDGWKRPAGSYSTESNFEVAFVSLRQYLSSKCNFVIQHADEYIQEICDYKLIIAGPPSILDSIVTSIKNDDILVDHAVYAWRDLRFSEFLNWPFVSVEVKLLDLHLKRNKVLFQRFYVIQLLVVLQKIRVEASVIKALAEIYHQFLEDVREMNIAHGSMCTNTTVSFQIGKQKYTRSKLVPNEPVHFVEHISPQVDLTLFDCTAVQDMHDANIISFTRLNSINPNNFDTQHLIYIINNTAIKYSCTFCSKSFGGPDALKHCTEHFSILHKVGEPVACLKCHKCFQVKTLSGSRWKHSCG</sequence>
<accession>A0AAN7SEG2</accession>
<gene>
    <name evidence="1" type="ORF">RN001_014264</name>
</gene>
<evidence type="ECO:0008006" key="3">
    <source>
        <dbReference type="Google" id="ProtNLM"/>
    </source>
</evidence>
<dbReference type="EMBL" id="JARPUR010000006">
    <property type="protein sequence ID" value="KAK4874904.1"/>
    <property type="molecule type" value="Genomic_DNA"/>
</dbReference>
<protein>
    <recommendedName>
        <fullName evidence="3">C2H2-type domain-containing protein</fullName>
    </recommendedName>
</protein>
<name>A0AAN7SEG2_9COLE</name>
<organism evidence="1 2">
    <name type="scientific">Aquatica leii</name>
    <dbReference type="NCBI Taxonomy" id="1421715"/>
    <lineage>
        <taxon>Eukaryota</taxon>
        <taxon>Metazoa</taxon>
        <taxon>Ecdysozoa</taxon>
        <taxon>Arthropoda</taxon>
        <taxon>Hexapoda</taxon>
        <taxon>Insecta</taxon>
        <taxon>Pterygota</taxon>
        <taxon>Neoptera</taxon>
        <taxon>Endopterygota</taxon>
        <taxon>Coleoptera</taxon>
        <taxon>Polyphaga</taxon>
        <taxon>Elateriformia</taxon>
        <taxon>Elateroidea</taxon>
        <taxon>Lampyridae</taxon>
        <taxon>Luciolinae</taxon>
        <taxon>Aquatica</taxon>
    </lineage>
</organism>
<reference evidence="2" key="1">
    <citation type="submission" date="2023-01" db="EMBL/GenBank/DDBJ databases">
        <title>Key to firefly adult light organ development and bioluminescence: homeobox transcription factors regulate luciferase expression and transportation to peroxisome.</title>
        <authorList>
            <person name="Fu X."/>
        </authorList>
    </citation>
    <scope>NUCLEOTIDE SEQUENCE [LARGE SCALE GENOMIC DNA]</scope>
</reference>
<keyword evidence="2" id="KW-1185">Reference proteome</keyword>
<proteinExistence type="predicted"/>
<dbReference type="AlphaFoldDB" id="A0AAN7SEG2"/>